<proteinExistence type="inferred from homology"/>
<sequence>MTGFGTLAVRSGLPRDSTTGALVKPISLSTTFSQDQVASPRGTYIYSRSANPNRKSFEKTIADLEAQTTHWHSHSAWLP</sequence>
<dbReference type="GO" id="GO:0019346">
    <property type="term" value="P:transsulfuration"/>
    <property type="evidence" value="ECO:0007669"/>
    <property type="project" value="InterPro"/>
</dbReference>
<evidence type="ECO:0000256" key="3">
    <source>
        <dbReference type="RuleBase" id="RU362118"/>
    </source>
</evidence>
<keyword evidence="2 3" id="KW-0663">Pyridoxal phosphate</keyword>
<dbReference type="SUPFAM" id="SSF53383">
    <property type="entry name" value="PLP-dependent transferases"/>
    <property type="match status" value="1"/>
</dbReference>
<evidence type="ECO:0000313" key="4">
    <source>
        <dbReference type="EMBL" id="KAB8242541.1"/>
    </source>
</evidence>
<dbReference type="Gene3D" id="3.40.640.10">
    <property type="entry name" value="Type I PLP-dependent aspartate aminotransferase-like (Major domain)"/>
    <property type="match status" value="1"/>
</dbReference>
<dbReference type="GO" id="GO:0030170">
    <property type="term" value="F:pyridoxal phosphate binding"/>
    <property type="evidence" value="ECO:0007669"/>
    <property type="project" value="InterPro"/>
</dbReference>
<dbReference type="Proteomes" id="UP000325434">
    <property type="component" value="Unassembled WGS sequence"/>
</dbReference>
<dbReference type="VEuPathDB" id="FungiDB:AFLA_008263"/>
<evidence type="ECO:0000256" key="1">
    <source>
        <dbReference type="ARBA" id="ARBA00001933"/>
    </source>
</evidence>
<protein>
    <recommendedName>
        <fullName evidence="5">Cystathionine gamma-synthase</fullName>
    </recommendedName>
</protein>
<comment type="cofactor">
    <cofactor evidence="1 3">
        <name>pyridoxal 5'-phosphate</name>
        <dbReference type="ChEBI" id="CHEBI:597326"/>
    </cofactor>
</comment>
<dbReference type="EMBL" id="ML734661">
    <property type="protein sequence ID" value="KAB8242541.1"/>
    <property type="molecule type" value="Genomic_DNA"/>
</dbReference>
<reference evidence="4" key="1">
    <citation type="submission" date="2019-04" db="EMBL/GenBank/DDBJ databases">
        <title>Friends and foes A comparative genomics study of 23 Aspergillus species from section Flavi.</title>
        <authorList>
            <consortium name="DOE Joint Genome Institute"/>
            <person name="Kjaerbolling I."/>
            <person name="Vesth T."/>
            <person name="Frisvad J.C."/>
            <person name="Nybo J.L."/>
            <person name="Theobald S."/>
            <person name="Kildgaard S."/>
            <person name="Isbrandt T."/>
            <person name="Kuo A."/>
            <person name="Sato A."/>
            <person name="Lyhne E.K."/>
            <person name="Kogle M.E."/>
            <person name="Wiebenga A."/>
            <person name="Kun R.S."/>
            <person name="Lubbers R.J."/>
            <person name="Makela M.R."/>
            <person name="Barry K."/>
            <person name="Chovatia M."/>
            <person name="Clum A."/>
            <person name="Daum C."/>
            <person name="Haridas S."/>
            <person name="He G."/>
            <person name="LaButti K."/>
            <person name="Lipzen A."/>
            <person name="Mondo S."/>
            <person name="Riley R."/>
            <person name="Salamov A."/>
            <person name="Simmons B.A."/>
            <person name="Magnuson J.K."/>
            <person name="Henrissat B."/>
            <person name="Mortensen U.H."/>
            <person name="Larsen T.O."/>
            <person name="Devries R.P."/>
            <person name="Grigoriev I.V."/>
            <person name="Machida M."/>
            <person name="Baker S.E."/>
            <person name="Andersen M.R."/>
        </authorList>
    </citation>
    <scope>NUCLEOTIDE SEQUENCE [LARGE SCALE GENOMIC DNA]</scope>
    <source>
        <strain evidence="4">CBS 121.62</strain>
    </source>
</reference>
<dbReference type="Pfam" id="PF01053">
    <property type="entry name" value="Cys_Met_Meta_PP"/>
    <property type="match status" value="1"/>
</dbReference>
<gene>
    <name evidence="4" type="ORF">BDV35DRAFT_365949</name>
</gene>
<name>A0A5N6GJH3_ASPFL</name>
<dbReference type="InterPro" id="IPR000277">
    <property type="entry name" value="Cys/Met-Metab_PyrdxlP-dep_enz"/>
</dbReference>
<accession>A0A5N6GJH3</accession>
<comment type="similarity">
    <text evidence="3">Belongs to the trans-sulfuration enzymes family.</text>
</comment>
<evidence type="ECO:0000256" key="2">
    <source>
        <dbReference type="ARBA" id="ARBA00022898"/>
    </source>
</evidence>
<organism evidence="4">
    <name type="scientific">Aspergillus flavus</name>
    <dbReference type="NCBI Taxonomy" id="5059"/>
    <lineage>
        <taxon>Eukaryota</taxon>
        <taxon>Fungi</taxon>
        <taxon>Dikarya</taxon>
        <taxon>Ascomycota</taxon>
        <taxon>Pezizomycotina</taxon>
        <taxon>Eurotiomycetes</taxon>
        <taxon>Eurotiomycetidae</taxon>
        <taxon>Eurotiales</taxon>
        <taxon>Aspergillaceae</taxon>
        <taxon>Aspergillus</taxon>
        <taxon>Aspergillus subgen. Circumdati</taxon>
    </lineage>
</organism>
<dbReference type="InterPro" id="IPR015424">
    <property type="entry name" value="PyrdxlP-dep_Trfase"/>
</dbReference>
<dbReference type="VEuPathDB" id="FungiDB:F9C07_5995"/>
<dbReference type="InterPro" id="IPR015421">
    <property type="entry name" value="PyrdxlP-dep_Trfase_major"/>
</dbReference>
<evidence type="ECO:0008006" key="5">
    <source>
        <dbReference type="Google" id="ProtNLM"/>
    </source>
</evidence>
<dbReference type="AlphaFoldDB" id="A0A5N6GJH3"/>